<accession>A0A8H7ZRN3</accession>
<organism evidence="1 2">
    <name type="scientific">Olpidium bornovanus</name>
    <dbReference type="NCBI Taxonomy" id="278681"/>
    <lineage>
        <taxon>Eukaryota</taxon>
        <taxon>Fungi</taxon>
        <taxon>Fungi incertae sedis</taxon>
        <taxon>Olpidiomycota</taxon>
        <taxon>Olpidiomycotina</taxon>
        <taxon>Olpidiomycetes</taxon>
        <taxon>Olpidiales</taxon>
        <taxon>Olpidiaceae</taxon>
        <taxon>Olpidium</taxon>
    </lineage>
</organism>
<gene>
    <name evidence="1" type="ORF">BJ554DRAFT_1395</name>
</gene>
<evidence type="ECO:0000313" key="2">
    <source>
        <dbReference type="Proteomes" id="UP000673691"/>
    </source>
</evidence>
<dbReference type="AlphaFoldDB" id="A0A8H7ZRN3"/>
<dbReference type="EMBL" id="JAEFCI010008561">
    <property type="protein sequence ID" value="KAG5458383.1"/>
    <property type="molecule type" value="Genomic_DNA"/>
</dbReference>
<comment type="caution">
    <text evidence="1">The sequence shown here is derived from an EMBL/GenBank/DDBJ whole genome shotgun (WGS) entry which is preliminary data.</text>
</comment>
<keyword evidence="2" id="KW-1185">Reference proteome</keyword>
<proteinExistence type="predicted"/>
<sequence length="157" mass="17512">MPRPRRCRRPCTLPTFFGCSRPPMLIALPRWAEKKVAWDTPFPPRPFPPSGPALRPLGSKANTGPARFSSGVSCAPGASVRWLCRLRLRTAKNAGQPFVRDCIRHWASLPAGRPECKKNNGKPVRCSPLGSRCRCHRVSVAVSTRWFAVAVIWLRKS</sequence>
<evidence type="ECO:0000313" key="1">
    <source>
        <dbReference type="EMBL" id="KAG5458383.1"/>
    </source>
</evidence>
<name>A0A8H7ZRN3_9FUNG</name>
<reference evidence="1 2" key="1">
    <citation type="journal article" name="Sci. Rep.">
        <title>Genome-scale phylogenetic analyses confirm Olpidium as the closest living zoosporic fungus to the non-flagellated, terrestrial fungi.</title>
        <authorList>
            <person name="Chang Y."/>
            <person name="Rochon D."/>
            <person name="Sekimoto S."/>
            <person name="Wang Y."/>
            <person name="Chovatia M."/>
            <person name="Sandor L."/>
            <person name="Salamov A."/>
            <person name="Grigoriev I.V."/>
            <person name="Stajich J.E."/>
            <person name="Spatafora J.W."/>
        </authorList>
    </citation>
    <scope>NUCLEOTIDE SEQUENCE [LARGE SCALE GENOMIC DNA]</scope>
    <source>
        <strain evidence="1">S191</strain>
    </source>
</reference>
<protein>
    <submittedName>
        <fullName evidence="1">Uncharacterized protein</fullName>
    </submittedName>
</protein>
<dbReference type="Proteomes" id="UP000673691">
    <property type="component" value="Unassembled WGS sequence"/>
</dbReference>